<dbReference type="KEGG" id="rce:RC1_1693"/>
<evidence type="ECO:0000313" key="3">
    <source>
        <dbReference type="EMBL" id="ACI99091.1"/>
    </source>
</evidence>
<accession>B6INJ4</accession>
<sequence>MTTRTRKAADAAVEQTTGTTEATAQGMQDAATRKVEEALTYTKGQVEKATRQAFQVYDDAAGFQKDNIDALMRSGTIMARGFENLSKAMLAFTQTQVEQNVSAAKAMLGVKTLRELVDLQTEFARASFDSLIAEATKVSEMSVKVTNEALEPLSARVNAAVEQMAKPKLAA</sequence>
<evidence type="ECO:0000256" key="1">
    <source>
        <dbReference type="SAM" id="MobiDB-lite"/>
    </source>
</evidence>
<evidence type="ECO:0000313" key="4">
    <source>
        <dbReference type="Proteomes" id="UP000001591"/>
    </source>
</evidence>
<dbReference type="InterPro" id="IPR010127">
    <property type="entry name" value="Phasin_subfam-1"/>
</dbReference>
<dbReference type="InterPro" id="IPR018968">
    <property type="entry name" value="Phasin"/>
</dbReference>
<feature type="region of interest" description="Disordered" evidence="1">
    <location>
        <begin position="1"/>
        <end position="28"/>
    </location>
</feature>
<reference evidence="3 4" key="1">
    <citation type="journal article" date="2010" name="BMC Genomics">
        <title>Metabolic flexibility revealed in the genome of the cyst-forming alpha-1 proteobacterium Rhodospirillum centenum.</title>
        <authorList>
            <person name="Lu Y.K."/>
            <person name="Marden J."/>
            <person name="Han M."/>
            <person name="Swingley W.D."/>
            <person name="Mastrian S.D."/>
            <person name="Chowdhury S.R."/>
            <person name="Hao J."/>
            <person name="Helmy T."/>
            <person name="Kim S."/>
            <person name="Kurdoglu A.A."/>
            <person name="Matthies H.J."/>
            <person name="Rollo D."/>
            <person name="Stothard P."/>
            <person name="Blankenship R.E."/>
            <person name="Bauer C.E."/>
            <person name="Touchman J.W."/>
        </authorList>
    </citation>
    <scope>NUCLEOTIDE SEQUENCE [LARGE SCALE GENOMIC DNA]</scope>
    <source>
        <strain evidence="4">ATCC 51521 / SW</strain>
    </source>
</reference>
<evidence type="ECO:0000259" key="2">
    <source>
        <dbReference type="Pfam" id="PF09361"/>
    </source>
</evidence>
<dbReference type="EMBL" id="CP000613">
    <property type="protein sequence ID" value="ACI99091.1"/>
    <property type="molecule type" value="Genomic_DNA"/>
</dbReference>
<organism evidence="3 4">
    <name type="scientific">Rhodospirillum centenum (strain ATCC 51521 / SW)</name>
    <dbReference type="NCBI Taxonomy" id="414684"/>
    <lineage>
        <taxon>Bacteria</taxon>
        <taxon>Pseudomonadati</taxon>
        <taxon>Pseudomonadota</taxon>
        <taxon>Alphaproteobacteria</taxon>
        <taxon>Rhodospirillales</taxon>
        <taxon>Rhodospirillaceae</taxon>
        <taxon>Rhodospirillum</taxon>
    </lineage>
</organism>
<dbReference type="HOGENOM" id="CLU_098537_1_0_5"/>
<dbReference type="AlphaFoldDB" id="B6INJ4"/>
<protein>
    <submittedName>
        <fullName evidence="3">Phasin family protein</fullName>
    </submittedName>
</protein>
<dbReference type="eggNOG" id="COG5490">
    <property type="taxonomic scope" value="Bacteria"/>
</dbReference>
<name>B6INJ4_RHOCS</name>
<feature type="domain" description="Phasin" evidence="2">
    <location>
        <begin position="60"/>
        <end position="157"/>
    </location>
</feature>
<dbReference type="Pfam" id="PF09361">
    <property type="entry name" value="Phasin_2"/>
    <property type="match status" value="1"/>
</dbReference>
<dbReference type="NCBIfam" id="TIGR01841">
    <property type="entry name" value="phasin"/>
    <property type="match status" value="1"/>
</dbReference>
<keyword evidence="4" id="KW-1185">Reference proteome</keyword>
<dbReference type="STRING" id="414684.RC1_1693"/>
<gene>
    <name evidence="3" type="ordered locus">RC1_1693</name>
</gene>
<dbReference type="Proteomes" id="UP000001591">
    <property type="component" value="Chromosome"/>
</dbReference>
<dbReference type="RefSeq" id="WP_012566876.1">
    <property type="nucleotide sequence ID" value="NC_011420.2"/>
</dbReference>
<proteinExistence type="predicted"/>
<feature type="compositionally biased region" description="Low complexity" evidence="1">
    <location>
        <begin position="14"/>
        <end position="26"/>
    </location>
</feature>